<dbReference type="WBParaSite" id="L893_g1330.t1">
    <property type="protein sequence ID" value="L893_g1330.t1"/>
    <property type="gene ID" value="L893_g1330"/>
</dbReference>
<evidence type="ECO:0000313" key="2">
    <source>
        <dbReference type="Proteomes" id="UP000095287"/>
    </source>
</evidence>
<feature type="compositionally biased region" description="Polar residues" evidence="1">
    <location>
        <begin position="11"/>
        <end position="22"/>
    </location>
</feature>
<reference evidence="3" key="1">
    <citation type="submission" date="2016-11" db="UniProtKB">
        <authorList>
            <consortium name="WormBaseParasite"/>
        </authorList>
    </citation>
    <scope>IDENTIFICATION</scope>
</reference>
<feature type="region of interest" description="Disordered" evidence="1">
    <location>
        <begin position="1"/>
        <end position="47"/>
    </location>
</feature>
<evidence type="ECO:0000256" key="1">
    <source>
        <dbReference type="SAM" id="MobiDB-lite"/>
    </source>
</evidence>
<dbReference type="Proteomes" id="UP000095287">
    <property type="component" value="Unplaced"/>
</dbReference>
<dbReference type="AlphaFoldDB" id="A0A1I7Y7M4"/>
<evidence type="ECO:0000313" key="3">
    <source>
        <dbReference type="WBParaSite" id="L893_g1330.t1"/>
    </source>
</evidence>
<keyword evidence="2" id="KW-1185">Reference proteome</keyword>
<proteinExistence type="predicted"/>
<name>A0A1I7Y7M4_9BILA</name>
<organism evidence="2 3">
    <name type="scientific">Steinernema glaseri</name>
    <dbReference type="NCBI Taxonomy" id="37863"/>
    <lineage>
        <taxon>Eukaryota</taxon>
        <taxon>Metazoa</taxon>
        <taxon>Ecdysozoa</taxon>
        <taxon>Nematoda</taxon>
        <taxon>Chromadorea</taxon>
        <taxon>Rhabditida</taxon>
        <taxon>Tylenchina</taxon>
        <taxon>Panagrolaimomorpha</taxon>
        <taxon>Strongyloidoidea</taxon>
        <taxon>Steinernematidae</taxon>
        <taxon>Steinernema</taxon>
    </lineage>
</organism>
<protein>
    <submittedName>
        <fullName evidence="3">Secreted protein</fullName>
    </submittedName>
</protein>
<sequence length="86" mass="9219">MTTLAGPATASHVTVKSSSSVRETAADAPRPVPGIRSTERRRISRSSPEANAAAAVFAHIAPKKQLTRWVPRRGVRGYPAWPGWSS</sequence>
<accession>A0A1I7Y7M4</accession>